<evidence type="ECO:0008006" key="3">
    <source>
        <dbReference type="Google" id="ProtNLM"/>
    </source>
</evidence>
<dbReference type="RefSeq" id="WP_147929791.1">
    <property type="nucleotide sequence ID" value="NZ_VOXD01000006.1"/>
</dbReference>
<gene>
    <name evidence="1" type="ORF">FUA23_05865</name>
</gene>
<proteinExistence type="predicted"/>
<accession>A0A5C7FVH6</accession>
<dbReference type="Gene3D" id="1.20.120.1870">
    <property type="entry name" value="Fic/DOC protein, Fido domain"/>
    <property type="match status" value="1"/>
</dbReference>
<evidence type="ECO:0000313" key="1">
    <source>
        <dbReference type="EMBL" id="TXF90619.1"/>
    </source>
</evidence>
<sequence length="147" mass="16340">MTDHLTANDIVHMNERCIRAYGGTFTPPENLSDEEVLNKVVEEAAAEQLQKPASKAAFYFHAIITRKAFLDANESTALLASRTFILLNGGSFHKKLKVVAQNEQQIPENAAGNQQIWLRLVAQTSSGALSLENLEEWFSRNTTVPKI</sequence>
<dbReference type="Proteomes" id="UP000321907">
    <property type="component" value="Unassembled WGS sequence"/>
</dbReference>
<dbReference type="AlphaFoldDB" id="A0A5C7FVH6"/>
<protein>
    <recommendedName>
        <fullName evidence="3">Fido domain-containing protein</fullName>
    </recommendedName>
</protein>
<dbReference type="PANTHER" id="PTHR39426:SF1">
    <property type="entry name" value="HOMOLOGY TO DEATH-ON-CURING PROTEIN OF PHAGE P1"/>
    <property type="match status" value="1"/>
</dbReference>
<reference evidence="1 2" key="1">
    <citation type="submission" date="2019-08" db="EMBL/GenBank/DDBJ databases">
        <title>Lewinella sp. strain SSH13 Genome sequencing and assembly.</title>
        <authorList>
            <person name="Kim I."/>
        </authorList>
    </citation>
    <scope>NUCLEOTIDE SEQUENCE [LARGE SCALE GENOMIC DNA]</scope>
    <source>
        <strain evidence="1 2">SSH13</strain>
    </source>
</reference>
<keyword evidence="2" id="KW-1185">Reference proteome</keyword>
<evidence type="ECO:0000313" key="2">
    <source>
        <dbReference type="Proteomes" id="UP000321907"/>
    </source>
</evidence>
<dbReference type="GO" id="GO:0016301">
    <property type="term" value="F:kinase activity"/>
    <property type="evidence" value="ECO:0007669"/>
    <property type="project" value="InterPro"/>
</dbReference>
<dbReference type="InterPro" id="IPR006440">
    <property type="entry name" value="Doc"/>
</dbReference>
<dbReference type="EMBL" id="VOXD01000006">
    <property type="protein sequence ID" value="TXF90619.1"/>
    <property type="molecule type" value="Genomic_DNA"/>
</dbReference>
<name>A0A5C7FVH6_9BACT</name>
<dbReference type="PANTHER" id="PTHR39426">
    <property type="entry name" value="HOMOLOGY TO DEATH-ON-CURING PROTEIN OF PHAGE P1"/>
    <property type="match status" value="1"/>
</dbReference>
<comment type="caution">
    <text evidence="1">The sequence shown here is derived from an EMBL/GenBank/DDBJ whole genome shotgun (WGS) entry which is preliminary data.</text>
</comment>
<dbReference type="InterPro" id="IPR053737">
    <property type="entry name" value="Type_II_TA_Toxin"/>
</dbReference>
<organism evidence="1 2">
    <name type="scientific">Neolewinella aurantiaca</name>
    <dbReference type="NCBI Taxonomy" id="2602767"/>
    <lineage>
        <taxon>Bacteria</taxon>
        <taxon>Pseudomonadati</taxon>
        <taxon>Bacteroidota</taxon>
        <taxon>Saprospiria</taxon>
        <taxon>Saprospirales</taxon>
        <taxon>Lewinellaceae</taxon>
        <taxon>Neolewinella</taxon>
    </lineage>
</organism>
<dbReference type="OrthoDB" id="9802752at2"/>